<dbReference type="AlphaFoldDB" id="A0A1H3ZH71"/>
<dbReference type="PANTHER" id="PTHR30383:SF5">
    <property type="entry name" value="SGNH HYDROLASE-TYPE ESTERASE DOMAIN-CONTAINING PROTEIN"/>
    <property type="match status" value="1"/>
</dbReference>
<dbReference type="STRING" id="408074.SAMN05660909_01221"/>
<accession>A0A1H3ZH71</accession>
<sequence length="462" mass="52441">MKVTRKIVPGILFCLSCLQANSQSIRPFRAGDRVVFAGNSITEAGLYESYIWLYYMTRFPSERITVFNAGIGGDVAGQIYNRMDSDILAKKPTVLAVTFGMNDSRYFEYNQKDKVAQVREQAVSQSLNSFQQIEQQLKELPGVEKIIMTSSPYDESARIKNEVFHGKVETMEKIAAFQKAAARKNHWGFLDWMHSMTAINKREQRKDSSFTLTGPDRIHPGAAGHFVMAYFFLKEQGLAGKPVATVSINAAKNEVLKTANCKVSELKAGKDNVEFNYTPYALPFPSDTVPRVWMNYQKQVDALKVIPFVKEFNQEVLTVKGLNGNSYTLAINGEKVGQWSGAELAAGINLAEQNTPQRKIAQEIMELNNKRRELESKFRSYYWVHYNFLQEKKMLFNNSDAAKDTVLKYGAENGWLKMKTEDFETVRMPATRAALQKQMDDIVDAIYQKNQPAQYHITLTAN</sequence>
<dbReference type="SUPFAM" id="SSF52266">
    <property type="entry name" value="SGNH hydrolase"/>
    <property type="match status" value="1"/>
</dbReference>
<dbReference type="RefSeq" id="WP_089759701.1">
    <property type="nucleotide sequence ID" value="NZ_BKAT01000005.1"/>
</dbReference>
<organism evidence="2 3">
    <name type="scientific">Chitinophaga terrae</name>
    <name type="common">ex Kim and Jung 2007</name>
    <dbReference type="NCBI Taxonomy" id="408074"/>
    <lineage>
        <taxon>Bacteria</taxon>
        <taxon>Pseudomonadati</taxon>
        <taxon>Bacteroidota</taxon>
        <taxon>Chitinophagia</taxon>
        <taxon>Chitinophagales</taxon>
        <taxon>Chitinophagaceae</taxon>
        <taxon>Chitinophaga</taxon>
    </lineage>
</organism>
<name>A0A1H3ZH71_9BACT</name>
<evidence type="ECO:0000313" key="2">
    <source>
        <dbReference type="EMBL" id="SEA22995.1"/>
    </source>
</evidence>
<evidence type="ECO:0000313" key="3">
    <source>
        <dbReference type="Proteomes" id="UP000199656"/>
    </source>
</evidence>
<dbReference type="Pfam" id="PF13472">
    <property type="entry name" value="Lipase_GDSL_2"/>
    <property type="match status" value="1"/>
</dbReference>
<dbReference type="PANTHER" id="PTHR30383">
    <property type="entry name" value="THIOESTERASE 1/PROTEASE 1/LYSOPHOSPHOLIPASE L1"/>
    <property type="match status" value="1"/>
</dbReference>
<dbReference type="InterPro" id="IPR013830">
    <property type="entry name" value="SGNH_hydro"/>
</dbReference>
<dbReference type="GO" id="GO:0004622">
    <property type="term" value="F:phosphatidylcholine lysophospholipase activity"/>
    <property type="evidence" value="ECO:0007669"/>
    <property type="project" value="TreeGrafter"/>
</dbReference>
<dbReference type="CDD" id="cd01834">
    <property type="entry name" value="SGNH_hydrolase_like_2"/>
    <property type="match status" value="1"/>
</dbReference>
<dbReference type="OrthoDB" id="9774205at2"/>
<dbReference type="Gene3D" id="3.40.50.1110">
    <property type="entry name" value="SGNH hydrolase"/>
    <property type="match status" value="1"/>
</dbReference>
<reference evidence="3" key="1">
    <citation type="submission" date="2016-10" db="EMBL/GenBank/DDBJ databases">
        <authorList>
            <person name="Varghese N."/>
            <person name="Submissions S."/>
        </authorList>
    </citation>
    <scope>NUCLEOTIDE SEQUENCE [LARGE SCALE GENOMIC DNA]</scope>
    <source>
        <strain evidence="3">DSM 23920</strain>
    </source>
</reference>
<proteinExistence type="predicted"/>
<dbReference type="InterPro" id="IPR051532">
    <property type="entry name" value="Ester_Hydrolysis_Enzymes"/>
</dbReference>
<keyword evidence="3" id="KW-1185">Reference proteome</keyword>
<gene>
    <name evidence="2" type="ORF">SAMN05660909_01221</name>
</gene>
<protein>
    <submittedName>
        <fullName evidence="2">Lysophospholipase L1</fullName>
    </submittedName>
</protein>
<dbReference type="EMBL" id="FNRL01000004">
    <property type="protein sequence ID" value="SEA22995.1"/>
    <property type="molecule type" value="Genomic_DNA"/>
</dbReference>
<dbReference type="InterPro" id="IPR036514">
    <property type="entry name" value="SGNH_hydro_sf"/>
</dbReference>
<evidence type="ECO:0000259" key="1">
    <source>
        <dbReference type="Pfam" id="PF13472"/>
    </source>
</evidence>
<dbReference type="Proteomes" id="UP000199656">
    <property type="component" value="Unassembled WGS sequence"/>
</dbReference>
<feature type="domain" description="SGNH hydrolase-type esterase" evidence="1">
    <location>
        <begin position="36"/>
        <end position="225"/>
    </location>
</feature>